<evidence type="ECO:0000256" key="4">
    <source>
        <dbReference type="ARBA" id="ARBA00023242"/>
    </source>
</evidence>
<evidence type="ECO:0000313" key="8">
    <source>
        <dbReference type="Proteomes" id="UP001149163"/>
    </source>
</evidence>
<comment type="subcellular location">
    <subcellularLocation>
        <location evidence="1">Nucleus</location>
    </subcellularLocation>
</comment>
<gene>
    <name evidence="7" type="ORF">N7482_002243</name>
</gene>
<reference evidence="7" key="1">
    <citation type="submission" date="2022-11" db="EMBL/GenBank/DDBJ databases">
        <authorList>
            <person name="Petersen C."/>
        </authorList>
    </citation>
    <scope>NUCLEOTIDE SEQUENCE</scope>
    <source>
        <strain evidence="7">IBT 26290</strain>
    </source>
</reference>
<keyword evidence="4" id="KW-0539">Nucleus</keyword>
<evidence type="ECO:0000256" key="5">
    <source>
        <dbReference type="SAM" id="MobiDB-lite"/>
    </source>
</evidence>
<keyword evidence="8" id="KW-1185">Reference proteome</keyword>
<dbReference type="InterPro" id="IPR050987">
    <property type="entry name" value="AtrR-like"/>
</dbReference>
<organism evidence="7 8">
    <name type="scientific">Penicillium canariense</name>
    <dbReference type="NCBI Taxonomy" id="189055"/>
    <lineage>
        <taxon>Eukaryota</taxon>
        <taxon>Fungi</taxon>
        <taxon>Dikarya</taxon>
        <taxon>Ascomycota</taxon>
        <taxon>Pezizomycotina</taxon>
        <taxon>Eurotiomycetes</taxon>
        <taxon>Eurotiomycetidae</taxon>
        <taxon>Eurotiales</taxon>
        <taxon>Aspergillaceae</taxon>
        <taxon>Penicillium</taxon>
    </lineage>
</organism>
<dbReference type="GO" id="GO:0005634">
    <property type="term" value="C:nucleus"/>
    <property type="evidence" value="ECO:0007669"/>
    <property type="project" value="UniProtKB-SubCell"/>
</dbReference>
<dbReference type="CDD" id="cd12148">
    <property type="entry name" value="fungal_TF_MHR"/>
    <property type="match status" value="1"/>
</dbReference>
<dbReference type="PANTHER" id="PTHR46910:SF3">
    <property type="entry name" value="HALOTOLERANCE PROTEIN 9-RELATED"/>
    <property type="match status" value="1"/>
</dbReference>
<dbReference type="Pfam" id="PF04082">
    <property type="entry name" value="Fungal_trans"/>
    <property type="match status" value="1"/>
</dbReference>
<dbReference type="RefSeq" id="XP_056547974.1">
    <property type="nucleotide sequence ID" value="XM_056684368.1"/>
</dbReference>
<dbReference type="GO" id="GO:0003677">
    <property type="term" value="F:DNA binding"/>
    <property type="evidence" value="ECO:0007669"/>
    <property type="project" value="UniProtKB-KW"/>
</dbReference>
<name>A0A9W9ILD5_9EURO</name>
<dbReference type="GeneID" id="81423544"/>
<evidence type="ECO:0000256" key="3">
    <source>
        <dbReference type="ARBA" id="ARBA00023125"/>
    </source>
</evidence>
<keyword evidence="2" id="KW-0479">Metal-binding</keyword>
<accession>A0A9W9ILD5</accession>
<evidence type="ECO:0000256" key="2">
    <source>
        <dbReference type="ARBA" id="ARBA00022723"/>
    </source>
</evidence>
<feature type="region of interest" description="Disordered" evidence="5">
    <location>
        <begin position="38"/>
        <end position="72"/>
    </location>
</feature>
<comment type="caution">
    <text evidence="7">The sequence shown here is derived from an EMBL/GenBank/DDBJ whole genome shotgun (WGS) entry which is preliminary data.</text>
</comment>
<keyword evidence="3" id="KW-0238">DNA-binding</keyword>
<evidence type="ECO:0000256" key="1">
    <source>
        <dbReference type="ARBA" id="ARBA00004123"/>
    </source>
</evidence>
<feature type="compositionally biased region" description="Polar residues" evidence="5">
    <location>
        <begin position="46"/>
        <end position="57"/>
    </location>
</feature>
<sequence>MALSNFPNGLFADGPFELSFDNMLFLDQIFMGNCEPTEWDNRRPSQDLQDPTSTSDNAETDDREQFGRDSTFPNGMLDSFSWMDDSTESAICTAALHSYFDFAAPYLPILLADAFWRDHHASRCSESLLYAVACRGMPFTEAPNKWDLQQRLACKFRETFLIARSNASDDEFIRLDDLEALALMVNFEYEDAGSLPLLLNLGRLFLTHESLVLMTMHYRILDHDTTASTTSAILARASERRVLLYWHIYGLDAFHCLDRKQISRISNNDVGSKESLSQLDTKDYFDAILALAVIARQITQSLCSPLAKRQGVEPNDVHDSYEQLNHWRNKICPQYLRRYKDSAGRLAPIDLKEPNSSRTKKNTQLYRAVLWALELNCLLEIESCVSDYGIQDNRSLEAEITARRVEYASLRALNDMVDICRWIKRHETHNQDHERHSLIDLAPSVLRNICAGMCFWSCQRGIELCNRGSPTLLRSTHENNGDDGFKRHVQTYVETAQLLRDTAATATSHQDTAQILERIDKQRALLDSRVGDLQTLRQPTVL</sequence>
<reference evidence="7" key="2">
    <citation type="journal article" date="2023" name="IMA Fungus">
        <title>Comparative genomic study of the Penicillium genus elucidates a diverse pangenome and 15 lateral gene transfer events.</title>
        <authorList>
            <person name="Petersen C."/>
            <person name="Sorensen T."/>
            <person name="Nielsen M.R."/>
            <person name="Sondergaard T.E."/>
            <person name="Sorensen J.L."/>
            <person name="Fitzpatrick D.A."/>
            <person name="Frisvad J.C."/>
            <person name="Nielsen K.L."/>
        </authorList>
    </citation>
    <scope>NUCLEOTIDE SEQUENCE</scope>
    <source>
        <strain evidence="7">IBT 26290</strain>
    </source>
</reference>
<proteinExistence type="predicted"/>
<dbReference type="InterPro" id="IPR007219">
    <property type="entry name" value="XnlR_reg_dom"/>
</dbReference>
<dbReference type="GO" id="GO:0003700">
    <property type="term" value="F:DNA-binding transcription factor activity"/>
    <property type="evidence" value="ECO:0007669"/>
    <property type="project" value="InterPro"/>
</dbReference>
<evidence type="ECO:0000259" key="6">
    <source>
        <dbReference type="Pfam" id="PF04082"/>
    </source>
</evidence>
<dbReference type="OrthoDB" id="4764644at2759"/>
<dbReference type="GO" id="GO:0008270">
    <property type="term" value="F:zinc ion binding"/>
    <property type="evidence" value="ECO:0007669"/>
    <property type="project" value="InterPro"/>
</dbReference>
<dbReference type="AlphaFoldDB" id="A0A9W9ILD5"/>
<dbReference type="GO" id="GO:0006351">
    <property type="term" value="P:DNA-templated transcription"/>
    <property type="evidence" value="ECO:0007669"/>
    <property type="project" value="InterPro"/>
</dbReference>
<protein>
    <recommendedName>
        <fullName evidence="6">Xylanolytic transcriptional activator regulatory domain-containing protein</fullName>
    </recommendedName>
</protein>
<feature type="domain" description="Xylanolytic transcriptional activator regulatory" evidence="6">
    <location>
        <begin position="96"/>
        <end position="257"/>
    </location>
</feature>
<dbReference type="Proteomes" id="UP001149163">
    <property type="component" value="Unassembled WGS sequence"/>
</dbReference>
<evidence type="ECO:0000313" key="7">
    <source>
        <dbReference type="EMBL" id="KAJ5176366.1"/>
    </source>
</evidence>
<dbReference type="EMBL" id="JAPQKN010000001">
    <property type="protein sequence ID" value="KAJ5176366.1"/>
    <property type="molecule type" value="Genomic_DNA"/>
</dbReference>
<dbReference type="PANTHER" id="PTHR46910">
    <property type="entry name" value="TRANSCRIPTION FACTOR PDR1"/>
    <property type="match status" value="1"/>
</dbReference>